<dbReference type="KEGG" id="cqu:CpipJ_CPIJ016539"/>
<evidence type="ECO:0000256" key="1">
    <source>
        <dbReference type="SAM" id="SignalP"/>
    </source>
</evidence>
<feature type="chain" id="PRO_5011934806" evidence="1">
    <location>
        <begin position="16"/>
        <end position="191"/>
    </location>
</feature>
<dbReference type="VEuPathDB" id="VectorBase:CPIJ016539"/>
<dbReference type="OrthoDB" id="372421at2759"/>
<organism>
    <name type="scientific">Culex quinquefasciatus</name>
    <name type="common">Southern house mosquito</name>
    <name type="synonym">Culex pungens</name>
    <dbReference type="NCBI Taxonomy" id="7176"/>
    <lineage>
        <taxon>Eukaryota</taxon>
        <taxon>Metazoa</taxon>
        <taxon>Ecdysozoa</taxon>
        <taxon>Arthropoda</taxon>
        <taxon>Hexapoda</taxon>
        <taxon>Insecta</taxon>
        <taxon>Pterygota</taxon>
        <taxon>Neoptera</taxon>
        <taxon>Endopterygota</taxon>
        <taxon>Diptera</taxon>
        <taxon>Nematocera</taxon>
        <taxon>Culicoidea</taxon>
        <taxon>Culicidae</taxon>
        <taxon>Culicinae</taxon>
        <taxon>Culicini</taxon>
        <taxon>Culex</taxon>
        <taxon>Culex</taxon>
    </lineage>
</organism>
<evidence type="ECO:0000313" key="4">
    <source>
        <dbReference type="Proteomes" id="UP000002320"/>
    </source>
</evidence>
<dbReference type="Proteomes" id="UP000002320">
    <property type="component" value="Unassembled WGS sequence"/>
</dbReference>
<dbReference type="eggNOG" id="KOG2102">
    <property type="taxonomic scope" value="Eukaryota"/>
</dbReference>
<dbReference type="AlphaFoldDB" id="B0XAH6"/>
<name>B0XAH6_CULQU</name>
<protein>
    <submittedName>
        <fullName evidence="2 3">Ribonuclease</fullName>
    </submittedName>
</protein>
<dbReference type="EMBL" id="DS232584">
    <property type="protein sequence ID" value="EDS43712.1"/>
    <property type="molecule type" value="Genomic_DNA"/>
</dbReference>
<evidence type="ECO:0000313" key="3">
    <source>
        <dbReference type="EnsemblMetazoa" id="CPIJ016539-PA"/>
    </source>
</evidence>
<proteinExistence type="predicted"/>
<keyword evidence="1" id="KW-0732">Signal</keyword>
<dbReference type="STRING" id="7176.B0XAH6"/>
<reference evidence="3" key="2">
    <citation type="submission" date="2020-05" db="UniProtKB">
        <authorList>
            <consortium name="EnsemblMetazoa"/>
        </authorList>
    </citation>
    <scope>IDENTIFICATION</scope>
    <source>
        <strain evidence="3">JHB</strain>
    </source>
</reference>
<dbReference type="VEuPathDB" id="VectorBase:CQUJHB011128"/>
<reference evidence="2" key="1">
    <citation type="submission" date="2007-03" db="EMBL/GenBank/DDBJ databases">
        <title>Annotation of Culex pipiens quinquefasciatus.</title>
        <authorList>
            <consortium name="The Broad Institute Genome Sequencing Platform"/>
            <person name="Atkinson P.W."/>
            <person name="Hemingway J."/>
            <person name="Christensen B.M."/>
            <person name="Higgs S."/>
            <person name="Kodira C."/>
            <person name="Hannick L."/>
            <person name="Megy K."/>
            <person name="O'Leary S."/>
            <person name="Pearson M."/>
            <person name="Haas B.J."/>
            <person name="Mauceli E."/>
            <person name="Wortman J.R."/>
            <person name="Lee N.H."/>
            <person name="Guigo R."/>
            <person name="Stanke M."/>
            <person name="Alvarado L."/>
            <person name="Amedeo P."/>
            <person name="Antoine C.H."/>
            <person name="Arensburger P."/>
            <person name="Bidwell S.L."/>
            <person name="Crawford M."/>
            <person name="Camaro F."/>
            <person name="Devon K."/>
            <person name="Engels R."/>
            <person name="Hammond M."/>
            <person name="Howarth C."/>
            <person name="Koehrsen M."/>
            <person name="Lawson D."/>
            <person name="Montgomery P."/>
            <person name="Nene V."/>
            <person name="Nusbaum C."/>
            <person name="Puiu D."/>
            <person name="Romero-Severson J."/>
            <person name="Severson D.W."/>
            <person name="Shumway M."/>
            <person name="Sisk P."/>
            <person name="Stolte C."/>
            <person name="Zeng Q."/>
            <person name="Eisenstadt E."/>
            <person name="Fraser-Liggett C."/>
            <person name="Strausberg R."/>
            <person name="Galagan J."/>
            <person name="Birren B."/>
            <person name="Collins F.H."/>
        </authorList>
    </citation>
    <scope>NUCLEOTIDE SEQUENCE [LARGE SCALE GENOMIC DNA]</scope>
    <source>
        <strain evidence="2">JHB</strain>
    </source>
</reference>
<keyword evidence="4" id="KW-1185">Reference proteome</keyword>
<evidence type="ECO:0000313" key="2">
    <source>
        <dbReference type="EMBL" id="EDS43712.1"/>
    </source>
</evidence>
<sequence length="191" mass="20650">MAVLTAVLTAVLDLAKPPARTPDELSQLANICNAKKYNAKLAGDSSSLLYFKNYLKKAKSMETTAAVSDIGQQLLELVLITTGHVCKVSYKQLAKVSGFKLTEDTKPFRHCMLLPKDRKIGPAWLRLFSKVRVTVQLVKEAVTVTSVLPPLAQMQSKESSFGLTKGEVIFRVSSGPLALASSEISTELPGG</sequence>
<dbReference type="InParanoid" id="B0XAH6"/>
<accession>B0XAH6</accession>
<dbReference type="HOGENOM" id="CLU_1422779_0_0_1"/>
<dbReference type="EnsemblMetazoa" id="CPIJ016539-RA">
    <property type="protein sequence ID" value="CPIJ016539-PA"/>
    <property type="gene ID" value="CPIJ016539"/>
</dbReference>
<gene>
    <name evidence="3" type="primary">6049964</name>
    <name evidence="2" type="ORF">CpipJ_CPIJ016539</name>
</gene>
<feature type="signal peptide" evidence="1">
    <location>
        <begin position="1"/>
        <end position="15"/>
    </location>
</feature>